<evidence type="ECO:0000256" key="7">
    <source>
        <dbReference type="RuleBase" id="RU363032"/>
    </source>
</evidence>
<keyword evidence="5 7" id="KW-1133">Transmembrane helix</keyword>
<dbReference type="GO" id="GO:0005886">
    <property type="term" value="C:plasma membrane"/>
    <property type="evidence" value="ECO:0007669"/>
    <property type="project" value="UniProtKB-SubCell"/>
</dbReference>
<dbReference type="PANTHER" id="PTHR43163:SF6">
    <property type="entry name" value="DIPEPTIDE TRANSPORT SYSTEM PERMEASE PROTEIN DPPB-RELATED"/>
    <property type="match status" value="1"/>
</dbReference>
<dbReference type="PROSITE" id="PS50928">
    <property type="entry name" value="ABC_TM1"/>
    <property type="match status" value="1"/>
</dbReference>
<proteinExistence type="inferred from homology"/>
<protein>
    <submittedName>
        <fullName evidence="9">Dipeptide transport system permease protein DppB</fullName>
    </submittedName>
</protein>
<dbReference type="Gene3D" id="1.10.3720.10">
    <property type="entry name" value="MetI-like"/>
    <property type="match status" value="1"/>
</dbReference>
<sequence>MSRNFLRFIFSNFIRMLLLLFGVSVLTFILVISSPIDPVESYVGAESTVSQEQRENIAEYWGLNKSPVERYTIWITNILHGDMGESLTYRQPVTKIIGERFKTSLALMASAWVLSGILGFFLGVMSGTNKGGILDKIIKNFCLLMSSTPTFWFGLLMLIIFSVKLKWFPLGLAAPLGKLEEEVTFMDRIRHLILPSLTLSITGVANIALHTRQKLIDVLNSDYMLFAIARGESKWTAVRRHGIRNIAIPAVTLQFASFSELFGGSVLAEQVFSYPGLGNAATTAGLKGDVPLLLGIALFSAVFVFVGNLMANIFYGILNPEIRVGESLE</sequence>
<feature type="transmembrane region" description="Helical" evidence="7">
    <location>
        <begin position="292"/>
        <end position="318"/>
    </location>
</feature>
<accession>A0A151ANE2</accession>
<comment type="caution">
    <text evidence="9">The sequence shown here is derived from an EMBL/GenBank/DDBJ whole genome shotgun (WGS) entry which is preliminary data.</text>
</comment>
<feature type="transmembrane region" description="Helical" evidence="7">
    <location>
        <begin position="12"/>
        <end position="32"/>
    </location>
</feature>
<dbReference type="InterPro" id="IPR000515">
    <property type="entry name" value="MetI-like"/>
</dbReference>
<feature type="transmembrane region" description="Helical" evidence="7">
    <location>
        <begin position="189"/>
        <end position="209"/>
    </location>
</feature>
<dbReference type="CDD" id="cd06261">
    <property type="entry name" value="TM_PBP2"/>
    <property type="match status" value="1"/>
</dbReference>
<comment type="subcellular location">
    <subcellularLocation>
        <location evidence="1 7">Cell membrane</location>
        <topology evidence="1 7">Multi-pass membrane protein</topology>
    </subcellularLocation>
</comment>
<evidence type="ECO:0000256" key="2">
    <source>
        <dbReference type="ARBA" id="ARBA00022448"/>
    </source>
</evidence>
<reference evidence="9 10" key="1">
    <citation type="submission" date="2016-02" db="EMBL/GenBank/DDBJ databases">
        <title>Genome sequence of Clostridium colicanis DSM 13634.</title>
        <authorList>
            <person name="Poehlein A."/>
            <person name="Daniel R."/>
        </authorList>
    </citation>
    <scope>NUCLEOTIDE SEQUENCE [LARGE SCALE GENOMIC DNA]</scope>
    <source>
        <strain evidence="9 10">DSM 13634</strain>
    </source>
</reference>
<dbReference type="InterPro" id="IPR045621">
    <property type="entry name" value="BPD_transp_1_N"/>
</dbReference>
<dbReference type="Proteomes" id="UP000075374">
    <property type="component" value="Unassembled WGS sequence"/>
</dbReference>
<evidence type="ECO:0000256" key="6">
    <source>
        <dbReference type="ARBA" id="ARBA00023136"/>
    </source>
</evidence>
<dbReference type="GO" id="GO:0055085">
    <property type="term" value="P:transmembrane transport"/>
    <property type="evidence" value="ECO:0007669"/>
    <property type="project" value="InterPro"/>
</dbReference>
<dbReference type="Pfam" id="PF19300">
    <property type="entry name" value="BPD_transp_1_N"/>
    <property type="match status" value="1"/>
</dbReference>
<name>A0A151ANE2_9CLOT</name>
<keyword evidence="6 7" id="KW-0472">Membrane</keyword>
<keyword evidence="3" id="KW-1003">Cell membrane</keyword>
<keyword evidence="10" id="KW-1185">Reference proteome</keyword>
<gene>
    <name evidence="9" type="primary">dppB_2</name>
    <name evidence="9" type="ORF">CLCOL_12800</name>
</gene>
<dbReference type="PATRIC" id="fig|1121305.3.peg.1282"/>
<dbReference type="STRING" id="1121305.CLCOL_12800"/>
<dbReference type="SUPFAM" id="SSF161098">
    <property type="entry name" value="MetI-like"/>
    <property type="match status" value="1"/>
</dbReference>
<evidence type="ECO:0000313" key="10">
    <source>
        <dbReference type="Proteomes" id="UP000075374"/>
    </source>
</evidence>
<dbReference type="AlphaFoldDB" id="A0A151ANE2"/>
<dbReference type="PANTHER" id="PTHR43163">
    <property type="entry name" value="DIPEPTIDE TRANSPORT SYSTEM PERMEASE PROTEIN DPPB-RELATED"/>
    <property type="match status" value="1"/>
</dbReference>
<dbReference type="Pfam" id="PF00528">
    <property type="entry name" value="BPD_transp_1"/>
    <property type="match status" value="1"/>
</dbReference>
<evidence type="ECO:0000313" key="9">
    <source>
        <dbReference type="EMBL" id="KYH29143.1"/>
    </source>
</evidence>
<evidence type="ECO:0000256" key="4">
    <source>
        <dbReference type="ARBA" id="ARBA00022692"/>
    </source>
</evidence>
<evidence type="ECO:0000256" key="5">
    <source>
        <dbReference type="ARBA" id="ARBA00022989"/>
    </source>
</evidence>
<dbReference type="InterPro" id="IPR035906">
    <property type="entry name" value="MetI-like_sf"/>
</dbReference>
<feature type="domain" description="ABC transmembrane type-1" evidence="8">
    <location>
        <begin position="101"/>
        <end position="315"/>
    </location>
</feature>
<dbReference type="EMBL" id="LTBB01000005">
    <property type="protein sequence ID" value="KYH29143.1"/>
    <property type="molecule type" value="Genomic_DNA"/>
</dbReference>
<keyword evidence="2 7" id="KW-0813">Transport</keyword>
<evidence type="ECO:0000259" key="8">
    <source>
        <dbReference type="PROSITE" id="PS50928"/>
    </source>
</evidence>
<comment type="similarity">
    <text evidence="7">Belongs to the binding-protein-dependent transport system permease family.</text>
</comment>
<evidence type="ECO:0000256" key="3">
    <source>
        <dbReference type="ARBA" id="ARBA00022475"/>
    </source>
</evidence>
<evidence type="ECO:0000256" key="1">
    <source>
        <dbReference type="ARBA" id="ARBA00004651"/>
    </source>
</evidence>
<dbReference type="RefSeq" id="WP_061858147.1">
    <property type="nucleotide sequence ID" value="NZ_LTBB01000005.1"/>
</dbReference>
<organism evidence="9 10">
    <name type="scientific">Clostridium colicanis DSM 13634</name>
    <dbReference type="NCBI Taxonomy" id="1121305"/>
    <lineage>
        <taxon>Bacteria</taxon>
        <taxon>Bacillati</taxon>
        <taxon>Bacillota</taxon>
        <taxon>Clostridia</taxon>
        <taxon>Eubacteriales</taxon>
        <taxon>Clostridiaceae</taxon>
        <taxon>Clostridium</taxon>
    </lineage>
</organism>
<feature type="transmembrane region" description="Helical" evidence="7">
    <location>
        <begin position="105"/>
        <end position="125"/>
    </location>
</feature>
<keyword evidence="4 7" id="KW-0812">Transmembrane</keyword>
<feature type="transmembrane region" description="Helical" evidence="7">
    <location>
        <begin position="137"/>
        <end position="161"/>
    </location>
</feature>